<evidence type="ECO:0000313" key="3">
    <source>
        <dbReference type="EMBL" id="OAA90745.1"/>
    </source>
</evidence>
<dbReference type="EMBL" id="LITT01000010">
    <property type="protein sequence ID" value="OAA90745.1"/>
    <property type="molecule type" value="Genomic_DNA"/>
</dbReference>
<dbReference type="SMART" id="SM00316">
    <property type="entry name" value="S1"/>
    <property type="match status" value="1"/>
</dbReference>
<keyword evidence="1" id="KW-1133">Transmembrane helix</keyword>
<evidence type="ECO:0000256" key="1">
    <source>
        <dbReference type="SAM" id="Phobius"/>
    </source>
</evidence>
<dbReference type="Gene3D" id="2.40.50.140">
    <property type="entry name" value="Nucleic acid-binding proteins"/>
    <property type="match status" value="1"/>
</dbReference>
<feature type="domain" description="S1 motif" evidence="2">
    <location>
        <begin position="190"/>
        <end position="260"/>
    </location>
</feature>
<gene>
    <name evidence="3" type="ORF">WY13_01049</name>
</gene>
<keyword evidence="1" id="KW-0812">Transmembrane</keyword>
<feature type="transmembrane region" description="Helical" evidence="1">
    <location>
        <begin position="12"/>
        <end position="32"/>
    </location>
</feature>
<organism evidence="3 4">
    <name type="scientific">Clostridium ljungdahlii</name>
    <dbReference type="NCBI Taxonomy" id="1538"/>
    <lineage>
        <taxon>Bacteria</taxon>
        <taxon>Bacillati</taxon>
        <taxon>Bacillota</taxon>
        <taxon>Clostridia</taxon>
        <taxon>Eubacteriales</taxon>
        <taxon>Clostridiaceae</taxon>
        <taxon>Clostridium</taxon>
    </lineage>
</organism>
<keyword evidence="1" id="KW-0472">Membrane</keyword>
<dbReference type="OrthoDB" id="9793609at2"/>
<dbReference type="CDD" id="cd00164">
    <property type="entry name" value="S1_like"/>
    <property type="match status" value="1"/>
</dbReference>
<evidence type="ECO:0000313" key="4">
    <source>
        <dbReference type="Proteomes" id="UP000077407"/>
    </source>
</evidence>
<dbReference type="Proteomes" id="UP000077407">
    <property type="component" value="Unassembled WGS sequence"/>
</dbReference>
<evidence type="ECO:0000259" key="2">
    <source>
        <dbReference type="SMART" id="SM00316"/>
    </source>
</evidence>
<dbReference type="InterPro" id="IPR012340">
    <property type="entry name" value="NA-bd_OB-fold"/>
</dbReference>
<name>A0A162J5V7_9CLOT</name>
<dbReference type="RefSeq" id="WP_063554622.1">
    <property type="nucleotide sequence ID" value="NZ_LITT01000010.1"/>
</dbReference>
<dbReference type="GO" id="GO:0003676">
    <property type="term" value="F:nucleic acid binding"/>
    <property type="evidence" value="ECO:0007669"/>
    <property type="project" value="InterPro"/>
</dbReference>
<dbReference type="InterPro" id="IPR003029">
    <property type="entry name" value="S1_domain"/>
</dbReference>
<dbReference type="Pfam" id="PF00575">
    <property type="entry name" value="S1"/>
    <property type="match status" value="1"/>
</dbReference>
<dbReference type="SUPFAM" id="SSF50249">
    <property type="entry name" value="Nucleic acid-binding proteins"/>
    <property type="match status" value="1"/>
</dbReference>
<dbReference type="AlphaFoldDB" id="A0A162J5V7"/>
<reference evidence="3 4" key="1">
    <citation type="journal article" date="2015" name="Biotechnol. Bioeng.">
        <title>Genome sequence and phenotypic characterization of Caulobacter segnis.</title>
        <authorList>
            <person name="Patel S."/>
            <person name="Fletcher B."/>
            <person name="Scott D.C."/>
            <person name="Ely B."/>
        </authorList>
    </citation>
    <scope>NUCLEOTIDE SEQUENCE [LARGE SCALE GENOMIC DNA]</scope>
    <source>
        <strain evidence="3 4">ERI-2</strain>
    </source>
</reference>
<dbReference type="PATRIC" id="fig|1538.10.peg.1556"/>
<proteinExistence type="predicted"/>
<comment type="caution">
    <text evidence="3">The sequence shown here is derived from an EMBL/GenBank/DDBJ whole genome shotgun (WGS) entry which is preliminary data.</text>
</comment>
<protein>
    <submittedName>
        <fullName evidence="3">4-hydroxy-3-methylbut-2-enyl diphosphate reductase/S1 RNA-binding domain protein</fullName>
    </submittedName>
</protein>
<accession>A0A162J5V7</accession>
<sequence>MMKINKKKGSIQLAPLILIIFMLVGILCLFLYENVIANDKYSRFRNQLEASNLAVIRSINQKELTRDGIVIFKETDVIPAFDTFKEYLIKNYNLNSELKSLPKNTSVIGKVSIKDLRLYSVKGDFKVLVPASEMNINRKEQSEIYNIMKTMIGASVDFIVVELDAEKNIAVGSRKKAMALRSKLELPKHNEKDKIPVRIVGIGRTTAYVEAYGMEVRIPKEEIDWGYIGDLRNVIQMGDIKTALIQEIDLEKGVLKLSIKRAAGDPYFENIKKVSKNSCYEAVVTGVEPFGIFFELKHLKHVSALCPYPHWEGFNQGLGDICVIKLKRILQSEDPKLRRIDANLVRLIRKVR</sequence>